<feature type="domain" description="Transglutaminase-like" evidence="2">
    <location>
        <begin position="427"/>
        <end position="498"/>
    </location>
</feature>
<accession>A0ABW7EJS2</accession>
<dbReference type="Pfam" id="PF11992">
    <property type="entry name" value="TgpA_N"/>
    <property type="match status" value="1"/>
</dbReference>
<name>A0ABW7EJS2_9BURK</name>
<feature type="transmembrane region" description="Helical" evidence="1">
    <location>
        <begin position="566"/>
        <end position="588"/>
    </location>
</feature>
<dbReference type="EMBL" id="JBIGHY010000002">
    <property type="protein sequence ID" value="MFG6413699.1"/>
    <property type="molecule type" value="Genomic_DNA"/>
</dbReference>
<proteinExistence type="predicted"/>
<evidence type="ECO:0000259" key="2">
    <source>
        <dbReference type="SMART" id="SM00460"/>
    </source>
</evidence>
<dbReference type="SUPFAM" id="SSF54001">
    <property type="entry name" value="Cysteine proteinases"/>
    <property type="match status" value="1"/>
</dbReference>
<feature type="transmembrane region" description="Helical" evidence="1">
    <location>
        <begin position="165"/>
        <end position="187"/>
    </location>
</feature>
<dbReference type="InterPro" id="IPR052901">
    <property type="entry name" value="Bact_TGase-like"/>
</dbReference>
<organism evidence="3 4">
    <name type="scientific">Pelomonas dachongensis</name>
    <dbReference type="NCBI Taxonomy" id="3299029"/>
    <lineage>
        <taxon>Bacteria</taxon>
        <taxon>Pseudomonadati</taxon>
        <taxon>Pseudomonadota</taxon>
        <taxon>Betaproteobacteria</taxon>
        <taxon>Burkholderiales</taxon>
        <taxon>Sphaerotilaceae</taxon>
        <taxon>Roseateles</taxon>
    </lineage>
</organism>
<protein>
    <submittedName>
        <fullName evidence="3">TransglutaminaseTgpA domain-containing protein</fullName>
    </submittedName>
</protein>
<keyword evidence="1" id="KW-0472">Membrane</keyword>
<evidence type="ECO:0000256" key="1">
    <source>
        <dbReference type="SAM" id="Phobius"/>
    </source>
</evidence>
<dbReference type="PANTHER" id="PTHR42736">
    <property type="entry name" value="PROTEIN-GLUTAMINE GAMMA-GLUTAMYLTRANSFERASE"/>
    <property type="match status" value="1"/>
</dbReference>
<dbReference type="InterPro" id="IPR038765">
    <property type="entry name" value="Papain-like_cys_pep_sf"/>
</dbReference>
<dbReference type="SMART" id="SM00460">
    <property type="entry name" value="TGc"/>
    <property type="match status" value="1"/>
</dbReference>
<feature type="transmembrane region" description="Helical" evidence="1">
    <location>
        <begin position="135"/>
        <end position="153"/>
    </location>
</feature>
<comment type="caution">
    <text evidence="3">The sequence shown here is derived from an EMBL/GenBank/DDBJ whole genome shotgun (WGS) entry which is preliminary data.</text>
</comment>
<dbReference type="Gene3D" id="3.10.620.30">
    <property type="match status" value="1"/>
</dbReference>
<feature type="transmembrane region" description="Helical" evidence="1">
    <location>
        <begin position="111"/>
        <end position="129"/>
    </location>
</feature>
<dbReference type="Pfam" id="PF01841">
    <property type="entry name" value="Transglut_core"/>
    <property type="match status" value="1"/>
</dbReference>
<keyword evidence="1" id="KW-1133">Transmembrane helix</keyword>
<keyword evidence="1" id="KW-0812">Transmembrane</keyword>
<dbReference type="Proteomes" id="UP001606300">
    <property type="component" value="Unassembled WGS sequence"/>
</dbReference>
<feature type="transmembrane region" description="Helical" evidence="1">
    <location>
        <begin position="20"/>
        <end position="49"/>
    </location>
</feature>
<dbReference type="PANTHER" id="PTHR42736:SF1">
    <property type="entry name" value="PROTEIN-GLUTAMINE GAMMA-GLUTAMYLTRANSFERASE"/>
    <property type="match status" value="1"/>
</dbReference>
<evidence type="ECO:0000313" key="4">
    <source>
        <dbReference type="Proteomes" id="UP001606300"/>
    </source>
</evidence>
<dbReference type="InterPro" id="IPR002931">
    <property type="entry name" value="Transglutaminase-like"/>
</dbReference>
<evidence type="ECO:0000313" key="3">
    <source>
        <dbReference type="EMBL" id="MFG6413699.1"/>
    </source>
</evidence>
<gene>
    <name evidence="3" type="ORF">ACG02S_07280</name>
</gene>
<reference evidence="3 4" key="1">
    <citation type="submission" date="2024-09" db="EMBL/GenBank/DDBJ databases">
        <title>Novel species of the genus Pelomonas and Roseateles isolated from streams.</title>
        <authorList>
            <person name="Lu H."/>
        </authorList>
    </citation>
    <scope>NUCLEOTIDE SEQUENCE [LARGE SCALE GENOMIC DNA]</scope>
    <source>
        <strain evidence="3 4">DC23W</strain>
    </source>
</reference>
<feature type="transmembrane region" description="Helical" evidence="1">
    <location>
        <begin position="61"/>
        <end position="80"/>
    </location>
</feature>
<keyword evidence="4" id="KW-1185">Reference proteome</keyword>
<sequence>MNALSRWWHRLPRDARDSFFLLAVITAVMAPHAGHLPLWATALTALVLLWRAQIAWRQRPLPSRWWLIGIALVYGLMTWLTFRTLIGREAGITLLAVLMALKTLELRARRDAFVVFFLGFFLVLTQFLYSQSLLTALGALLSLWGLLAAVVLAQMPTGVPSIAIAARRAAATTALGLPVMVLLFVLFPRIAPLWGVPTEAIGRTGLSNQMEFGAMNEIANDDSVAMRLRFDGAVPPPDQRYFRGPVLTRFDGKTWRAPDPRSSEGWLRGRDDLSVSSPPLNYEMTLEPLRIPVLPLLEMSPGDVGAQLNLPDLTLTRGPELQWLSPRPITERMRLQTSAHTRWQAGLNLKRLRQATDLQLPAGGNPRSVAWANALATQPQFAQLAPGPRAEALGAALLAHVRANDFTYTLSPGRYGETSPHVIDEFWLDRRLGFCEHFASAFVVLMRAMGVPARIVTGFQGWDAEPQDGYFIVRNANAHAWAEFWVEGRGWVRSDPTAAVAPDRVIQGLALQPQPGVIGQFNPTLWRALRSGWETVNNRWQQLVLNYSRENQFDLLKRMGFEQPDWTALGQAIAGVIGVLALASLAWVRWSSRPHDAWSRQRARILALLGPAGVALPAHEGPAAWARALRRAHGQKAEPTAQWLERLERSRYAAQAPTPDWAEFRTAARMLRP</sequence>
<dbReference type="InterPro" id="IPR021878">
    <property type="entry name" value="TgpA_N"/>
</dbReference>
<dbReference type="RefSeq" id="WP_394469777.1">
    <property type="nucleotide sequence ID" value="NZ_JBIGHY010000002.1"/>
</dbReference>